<dbReference type="PROSITE" id="PS51729">
    <property type="entry name" value="GNAT_YJDJ"/>
    <property type="match status" value="1"/>
</dbReference>
<evidence type="ECO:0000259" key="2">
    <source>
        <dbReference type="PROSITE" id="PS51729"/>
    </source>
</evidence>
<dbReference type="AlphaFoldDB" id="A0A543DKX7"/>
<dbReference type="GO" id="GO:0016747">
    <property type="term" value="F:acyltransferase activity, transferring groups other than amino-acyl groups"/>
    <property type="evidence" value="ECO:0007669"/>
    <property type="project" value="InterPro"/>
</dbReference>
<dbReference type="SUPFAM" id="SSF55729">
    <property type="entry name" value="Acyl-CoA N-acyltransferases (Nat)"/>
    <property type="match status" value="1"/>
</dbReference>
<gene>
    <name evidence="3" type="ORF">FB558_5747</name>
</gene>
<dbReference type="Proteomes" id="UP000315677">
    <property type="component" value="Unassembled WGS sequence"/>
</dbReference>
<reference evidence="3 4" key="1">
    <citation type="submission" date="2019-06" db="EMBL/GenBank/DDBJ databases">
        <title>Sequencing the genomes of 1000 actinobacteria strains.</title>
        <authorList>
            <person name="Klenk H.-P."/>
        </authorList>
    </citation>
    <scope>NUCLEOTIDE SEQUENCE [LARGE SCALE GENOMIC DNA]</scope>
    <source>
        <strain evidence="3 4">DSM 45301</strain>
    </source>
</reference>
<sequence length="118" mass="12634">MTIGLEETTPVGAYVVRLGDGPPVGRAQFVDPPGAAGERIFFHTEVDEEYGGRGLAGLLLREALADSIRRKLTVVPVCPLFARHLKAHGDEFVAAGGAFRRPIRDDLAVVARATRGEV</sequence>
<dbReference type="PROSITE" id="PS51186">
    <property type="entry name" value="GNAT"/>
    <property type="match status" value="1"/>
</dbReference>
<feature type="domain" description="N-acetyltransferase" evidence="2">
    <location>
        <begin position="6"/>
        <end position="97"/>
    </location>
</feature>
<dbReference type="EMBL" id="VFPA01000003">
    <property type="protein sequence ID" value="TQM09968.1"/>
    <property type="molecule type" value="Genomic_DNA"/>
</dbReference>
<keyword evidence="4" id="KW-1185">Reference proteome</keyword>
<dbReference type="Gene3D" id="3.40.630.30">
    <property type="match status" value="1"/>
</dbReference>
<evidence type="ECO:0000313" key="4">
    <source>
        <dbReference type="Proteomes" id="UP000315677"/>
    </source>
</evidence>
<evidence type="ECO:0000259" key="1">
    <source>
        <dbReference type="PROSITE" id="PS51186"/>
    </source>
</evidence>
<accession>A0A543DKX7</accession>
<organism evidence="3 4">
    <name type="scientific">Pseudonocardia kunmingensis</name>
    <dbReference type="NCBI Taxonomy" id="630975"/>
    <lineage>
        <taxon>Bacteria</taxon>
        <taxon>Bacillati</taxon>
        <taxon>Actinomycetota</taxon>
        <taxon>Actinomycetes</taxon>
        <taxon>Pseudonocardiales</taxon>
        <taxon>Pseudonocardiaceae</taxon>
        <taxon>Pseudonocardia</taxon>
    </lineage>
</organism>
<protein>
    <submittedName>
        <fullName evidence="3">Uncharacterized protein</fullName>
    </submittedName>
</protein>
<comment type="caution">
    <text evidence="3">The sequence shown here is derived from an EMBL/GenBank/DDBJ whole genome shotgun (WGS) entry which is preliminary data.</text>
</comment>
<dbReference type="InterPro" id="IPR031165">
    <property type="entry name" value="GNAT_YJDJ"/>
</dbReference>
<feature type="domain" description="N-acetyltransferase" evidence="1">
    <location>
        <begin position="1"/>
        <end position="116"/>
    </location>
</feature>
<dbReference type="Pfam" id="PF14542">
    <property type="entry name" value="Acetyltransf_CG"/>
    <property type="match status" value="1"/>
</dbReference>
<dbReference type="InterPro" id="IPR016181">
    <property type="entry name" value="Acyl_CoA_acyltransferase"/>
</dbReference>
<evidence type="ECO:0000313" key="3">
    <source>
        <dbReference type="EMBL" id="TQM09968.1"/>
    </source>
</evidence>
<name>A0A543DKX7_9PSEU</name>
<proteinExistence type="predicted"/>
<dbReference type="InterPro" id="IPR000182">
    <property type="entry name" value="GNAT_dom"/>
</dbReference>